<organism evidence="2 3">
    <name type="scientific">Hamiltosporidium magnivora</name>
    <dbReference type="NCBI Taxonomy" id="148818"/>
    <lineage>
        <taxon>Eukaryota</taxon>
        <taxon>Fungi</taxon>
        <taxon>Fungi incertae sedis</taxon>
        <taxon>Microsporidia</taxon>
        <taxon>Dubosqiidae</taxon>
        <taxon>Hamiltosporidium</taxon>
    </lineage>
</organism>
<dbReference type="VEuPathDB" id="MicrosporidiaDB:CWI36_0842p0010"/>
<sequence length="772" mass="90675">MHEMKQTIQRIFREKIELNDLKKINTNLKNEKVKILIKQILLKETQNIRKILLKCRSVDEQEEFIKIIYKSIPGSIFEKENNYFLSLTSHFLKINSRNFNNQSLEFLRILNFKNEIVFGYKISKFLYLNEQHSNKNMYLFFCDNYFKTILTNKIFIVKYSSLKYFSIKNNRLEFKLNNNENMIIELLQINNLENIKIQKKLQKKNVEYFKPESINTPKASKISQPIHDICVKKSPSNNKKVILNVSESLNNQEGINLEKENFNHSKAIQLTDNIKLKIKSNFKNSKITPILEEINDIESVKHQNGYFKKSLNDFDGKPHDNCKTKTNNLFFATSTELEDNFGINACNNQENKTNLQNQFKDNKLENQSLSINLQNFNSTKEENNIEELKKSVTELKNSIKESKNSNKHDNYRPNKNTTLMNTTNPPSESISNESNKNIEMNRNSRFFNKKNQLSENFSNESNKNSEASESVNSSNTTNQRNGNYSDEFDFIAKTNDENEDRSLNKPQSKKSLNILKSKNSFSKLPTNKYKRPKISLDSIQISKSTIEHTSSQDSCNSKYNEENKIENTEFKSSESNYKYYKKEENKIYSPRKRKEKTKKEVQNNLKTPISNTEHYKSYKEQPQSSNSLSSIKKPEEMRNPFIKQTNNLNSTDSLSSIKRTEETNNIFLNENLLHSSNSCTTDNSNNSDCLKKYISSEQNLYLINDTYKSTFKEIQKYSQNFSLNFDEKLKKVVNLKIKLFKRLKKIILRNQNSKIKNLICNLNRFKNMKIKI</sequence>
<feature type="compositionally biased region" description="Polar residues" evidence="1">
    <location>
        <begin position="440"/>
        <end position="453"/>
    </location>
</feature>
<dbReference type="VEuPathDB" id="MicrosporidiaDB:CWI39_1279p0010"/>
<evidence type="ECO:0000313" key="3">
    <source>
        <dbReference type="Proteomes" id="UP000291404"/>
    </source>
</evidence>
<comment type="caution">
    <text evidence="2">The sequence shown here is derived from an EMBL/GenBank/DDBJ whole genome shotgun (WGS) entry which is preliminary data.</text>
</comment>
<dbReference type="Proteomes" id="UP000291404">
    <property type="component" value="Unassembled WGS sequence"/>
</dbReference>
<feature type="compositionally biased region" description="Polar residues" evidence="1">
    <location>
        <begin position="413"/>
        <end position="423"/>
    </location>
</feature>
<keyword evidence="3" id="KW-1185">Reference proteome</keyword>
<feature type="region of interest" description="Disordered" evidence="1">
    <location>
        <begin position="588"/>
        <end position="633"/>
    </location>
</feature>
<evidence type="ECO:0000256" key="1">
    <source>
        <dbReference type="SAM" id="MobiDB-lite"/>
    </source>
</evidence>
<proteinExistence type="predicted"/>
<feature type="region of interest" description="Disordered" evidence="1">
    <location>
        <begin position="398"/>
        <end position="516"/>
    </location>
</feature>
<feature type="compositionally biased region" description="Low complexity" evidence="1">
    <location>
        <begin position="454"/>
        <end position="475"/>
    </location>
</feature>
<protein>
    <submittedName>
        <fullName evidence="2">Uncharacterized protein</fullName>
    </submittedName>
</protein>
<feature type="compositionally biased region" description="Polar residues" evidence="1">
    <location>
        <begin position="602"/>
        <end position="612"/>
    </location>
</feature>
<feature type="compositionally biased region" description="Basic and acidic residues" evidence="1">
    <location>
        <begin position="398"/>
        <end position="412"/>
    </location>
</feature>
<feature type="compositionally biased region" description="Polar residues" evidence="1">
    <location>
        <begin position="620"/>
        <end position="630"/>
    </location>
</feature>
<dbReference type="AlphaFoldDB" id="A0A4Q9L893"/>
<accession>A0A4Q9L893</accession>
<reference evidence="2 3" key="1">
    <citation type="submission" date="2017-12" db="EMBL/GenBank/DDBJ databases">
        <authorList>
            <person name="Pombert J.-F."/>
            <person name="Haag K.L."/>
            <person name="Ebert D."/>
        </authorList>
    </citation>
    <scope>NUCLEOTIDE SEQUENCE [LARGE SCALE GENOMIC DNA]</scope>
    <source>
        <strain evidence="2">BE-OM-2</strain>
    </source>
</reference>
<name>A0A4Q9L893_9MICR</name>
<feature type="compositionally biased region" description="Low complexity" evidence="1">
    <location>
        <begin position="424"/>
        <end position="438"/>
    </location>
</feature>
<evidence type="ECO:0000313" key="2">
    <source>
        <dbReference type="EMBL" id="TBU03907.1"/>
    </source>
</evidence>
<dbReference type="EMBL" id="PITI01000842">
    <property type="protein sequence ID" value="TBU03907.1"/>
    <property type="molecule type" value="Genomic_DNA"/>
</dbReference>
<feature type="compositionally biased region" description="Basic and acidic residues" evidence="1">
    <location>
        <begin position="494"/>
        <end position="503"/>
    </location>
</feature>
<gene>
    <name evidence="2" type="ORF">CWI36_0842p0010</name>
</gene>